<name>A0A545UA21_9GAMM</name>
<dbReference type="NCBIfam" id="NF007912">
    <property type="entry name" value="PRK10625.1"/>
    <property type="match status" value="1"/>
</dbReference>
<dbReference type="GO" id="GO:0016491">
    <property type="term" value="F:oxidoreductase activity"/>
    <property type="evidence" value="ECO:0007669"/>
    <property type="project" value="UniProtKB-KW"/>
</dbReference>
<evidence type="ECO:0000313" key="7">
    <source>
        <dbReference type="Proteomes" id="UP000319732"/>
    </source>
</evidence>
<keyword evidence="1" id="KW-0521">NADP</keyword>
<dbReference type="OrthoDB" id="9772407at2"/>
<keyword evidence="7" id="KW-1185">Reference proteome</keyword>
<keyword evidence="2" id="KW-0560">Oxidoreductase</keyword>
<feature type="domain" description="NADP-dependent oxidoreductase" evidence="5">
    <location>
        <begin position="16"/>
        <end position="338"/>
    </location>
</feature>
<dbReference type="PANTHER" id="PTHR43364">
    <property type="entry name" value="NADH-SPECIFIC METHYLGLYOXAL REDUCTASE-RELATED"/>
    <property type="match status" value="1"/>
</dbReference>
<evidence type="ECO:0000256" key="2">
    <source>
        <dbReference type="ARBA" id="ARBA00023002"/>
    </source>
</evidence>
<dbReference type="RefSeq" id="WP_142902464.1">
    <property type="nucleotide sequence ID" value="NZ_ML660087.1"/>
</dbReference>
<dbReference type="FunFam" id="3.20.20.100:FF:000005">
    <property type="entry name" value="NADP(H)-dependent aldo-keto reductase"/>
    <property type="match status" value="1"/>
</dbReference>
<accession>A0A545UA21</accession>
<comment type="caution">
    <text evidence="6">The sequence shown here is derived from an EMBL/GenBank/DDBJ whole genome shotgun (WGS) entry which is preliminary data.</text>
</comment>
<evidence type="ECO:0000259" key="5">
    <source>
        <dbReference type="Pfam" id="PF00248"/>
    </source>
</evidence>
<dbReference type="InterPro" id="IPR050523">
    <property type="entry name" value="AKR_Detox_Biosynth"/>
</dbReference>
<dbReference type="EMBL" id="VHSG01000002">
    <property type="protein sequence ID" value="TQV86311.1"/>
    <property type="molecule type" value="Genomic_DNA"/>
</dbReference>
<dbReference type="Gene3D" id="3.20.20.100">
    <property type="entry name" value="NADP-dependent oxidoreductase domain"/>
    <property type="match status" value="1"/>
</dbReference>
<dbReference type="CDD" id="cd19094">
    <property type="entry name" value="AKR_Tas-like"/>
    <property type="match status" value="1"/>
</dbReference>
<protein>
    <recommendedName>
        <fullName evidence="4">Protein tas</fullName>
    </recommendedName>
</protein>
<evidence type="ECO:0000256" key="3">
    <source>
        <dbReference type="ARBA" id="ARBA00038157"/>
    </source>
</evidence>
<dbReference type="InterPro" id="IPR036812">
    <property type="entry name" value="NAD(P)_OxRdtase_dom_sf"/>
</dbReference>
<sequence length="347" mass="38617">MQYRKLGNTELDVSLICLGTMTWGEQNTQAQAFAQMDYALERGVNFWDTAEMYPVPPRAATQGRTEEIIGAWFAKTGRRRQVVLATKVTGRGDQNTGMAHVRDGPRLTRSQIFAAVEDSLSRLQTDYIDLYQVHWPERRTNFFGNLGYRHFDDDGVAIGETLQALGDLVQQGKVRYIGVSNETPWGVMEYLRLAERGGLPAIVSIQNPYNLLNRTFEVGLAEMAIRERVGLLAYSPLGFGVLSGKYLNGARPEGARLTLFDRFTRYLGESVVAATRAYVDLATAHGLDPAQMALAFVNSRQFTTANIIGATDMEQLRSNIDSINLSLSKDVLDGINAIHRRYSNPAP</sequence>
<dbReference type="AlphaFoldDB" id="A0A545UA21"/>
<proteinExistence type="inferred from homology"/>
<reference evidence="6 7" key="1">
    <citation type="submission" date="2019-06" db="EMBL/GenBank/DDBJ databases">
        <title>Whole genome sequence for Cellvibrionaceae sp. R142.</title>
        <authorList>
            <person name="Wang G."/>
        </authorList>
    </citation>
    <scope>NUCLEOTIDE SEQUENCE [LARGE SCALE GENOMIC DNA]</scope>
    <source>
        <strain evidence="6 7">R142</strain>
    </source>
</reference>
<comment type="similarity">
    <text evidence="3">Belongs to the aldo/keto reductase family. Aldo/keto reductase 2 subfamily.</text>
</comment>
<dbReference type="SUPFAM" id="SSF51430">
    <property type="entry name" value="NAD(P)-linked oxidoreductase"/>
    <property type="match status" value="1"/>
</dbReference>
<dbReference type="Pfam" id="PF00248">
    <property type="entry name" value="Aldo_ket_red"/>
    <property type="match status" value="1"/>
</dbReference>
<dbReference type="PANTHER" id="PTHR43364:SF4">
    <property type="entry name" value="NAD(P)-LINKED OXIDOREDUCTASE SUPERFAMILY PROTEIN"/>
    <property type="match status" value="1"/>
</dbReference>
<dbReference type="Proteomes" id="UP000319732">
    <property type="component" value="Unassembled WGS sequence"/>
</dbReference>
<gene>
    <name evidence="6" type="ORF">FKG94_01830</name>
</gene>
<evidence type="ECO:0000256" key="1">
    <source>
        <dbReference type="ARBA" id="ARBA00022857"/>
    </source>
</evidence>
<organism evidence="6 7">
    <name type="scientific">Exilibacterium tricleocarpae</name>
    <dbReference type="NCBI Taxonomy" id="2591008"/>
    <lineage>
        <taxon>Bacteria</taxon>
        <taxon>Pseudomonadati</taxon>
        <taxon>Pseudomonadota</taxon>
        <taxon>Gammaproteobacteria</taxon>
        <taxon>Cellvibrionales</taxon>
        <taxon>Cellvibrionaceae</taxon>
        <taxon>Exilibacterium</taxon>
    </lineage>
</organism>
<evidence type="ECO:0000256" key="4">
    <source>
        <dbReference type="ARBA" id="ARBA00070119"/>
    </source>
</evidence>
<evidence type="ECO:0000313" key="6">
    <source>
        <dbReference type="EMBL" id="TQV86311.1"/>
    </source>
</evidence>
<dbReference type="InterPro" id="IPR023210">
    <property type="entry name" value="NADP_OxRdtase_dom"/>
</dbReference>